<dbReference type="PROSITE" id="PS51192">
    <property type="entry name" value="HELICASE_ATP_BIND_1"/>
    <property type="match status" value="1"/>
</dbReference>
<keyword evidence="9 14" id="KW-0238">DNA-binding</keyword>
<dbReference type="EMBL" id="CP151502">
    <property type="protein sequence ID" value="WZN59595.1"/>
    <property type="molecule type" value="Genomic_DNA"/>
</dbReference>
<evidence type="ECO:0000256" key="7">
    <source>
        <dbReference type="ARBA" id="ARBA00022840"/>
    </source>
</evidence>
<evidence type="ECO:0000259" key="18">
    <source>
        <dbReference type="PROSITE" id="PS51194"/>
    </source>
</evidence>
<comment type="subcellular location">
    <subcellularLocation>
        <location evidence="1 14">Nucleus</location>
    </subcellularLocation>
</comment>
<dbReference type="Gene3D" id="3.40.50.10810">
    <property type="entry name" value="Tandem AAA-ATPase domain"/>
    <property type="match status" value="1"/>
</dbReference>
<dbReference type="FunFam" id="3.40.50.10810:FF:000051">
    <property type="entry name" value="Helicase SWR1"/>
    <property type="match status" value="1"/>
</dbReference>
<evidence type="ECO:0000313" key="20">
    <source>
        <dbReference type="EMBL" id="WZN59595.1"/>
    </source>
</evidence>
<evidence type="ECO:0000256" key="3">
    <source>
        <dbReference type="ARBA" id="ARBA00019805"/>
    </source>
</evidence>
<comment type="similarity">
    <text evidence="2 14">Belongs to the SNF2/RAD54 helicase family.</text>
</comment>
<gene>
    <name evidence="20" type="ORF">HKI87_02g11210</name>
</gene>
<feature type="region of interest" description="Disordered" evidence="16">
    <location>
        <begin position="1"/>
        <end position="77"/>
    </location>
</feature>
<evidence type="ECO:0000256" key="4">
    <source>
        <dbReference type="ARBA" id="ARBA00022741"/>
    </source>
</evidence>
<feature type="compositionally biased region" description="Basic and acidic residues" evidence="16">
    <location>
        <begin position="27"/>
        <end position="41"/>
    </location>
</feature>
<keyword evidence="12 14" id="KW-0234">DNA repair</keyword>
<evidence type="ECO:0000256" key="14">
    <source>
        <dbReference type="RuleBase" id="RU368001"/>
    </source>
</evidence>
<evidence type="ECO:0000256" key="9">
    <source>
        <dbReference type="ARBA" id="ARBA00023125"/>
    </source>
</evidence>
<dbReference type="PROSITE" id="PS51194">
    <property type="entry name" value="HELICASE_CTER"/>
    <property type="match status" value="1"/>
</dbReference>
<evidence type="ECO:0000313" key="21">
    <source>
        <dbReference type="Proteomes" id="UP001472866"/>
    </source>
</evidence>
<feature type="domain" description="Helicase ATP-binding" evidence="17">
    <location>
        <begin position="415"/>
        <end position="585"/>
    </location>
</feature>
<dbReference type="InterPro" id="IPR050520">
    <property type="entry name" value="INO80/SWR1_helicase"/>
</dbReference>
<evidence type="ECO:0000256" key="2">
    <source>
        <dbReference type="ARBA" id="ARBA00007025"/>
    </source>
</evidence>
<keyword evidence="11" id="KW-0804">Transcription</keyword>
<dbReference type="SUPFAM" id="SSF52540">
    <property type="entry name" value="P-loop containing nucleoside triphosphate hydrolases"/>
    <property type="match status" value="2"/>
</dbReference>
<protein>
    <recommendedName>
        <fullName evidence="3 14">Chromatin-remodeling ATPase INO80</fullName>
        <ecNumber evidence="14">3.6.4.-</ecNumber>
    </recommendedName>
</protein>
<evidence type="ECO:0000259" key="19">
    <source>
        <dbReference type="PROSITE" id="PS51413"/>
    </source>
</evidence>
<keyword evidence="13" id="KW-0539">Nucleus</keyword>
<evidence type="ECO:0000256" key="5">
    <source>
        <dbReference type="ARBA" id="ARBA00022763"/>
    </source>
</evidence>
<dbReference type="EC" id="3.6.4.-" evidence="14"/>
<dbReference type="InterPro" id="IPR020838">
    <property type="entry name" value="DBINO"/>
</dbReference>
<comment type="catalytic activity">
    <reaction evidence="14">
        <text>ATP + H2O = ADP + phosphate + H(+)</text>
        <dbReference type="Rhea" id="RHEA:13065"/>
        <dbReference type="ChEBI" id="CHEBI:15377"/>
        <dbReference type="ChEBI" id="CHEBI:15378"/>
        <dbReference type="ChEBI" id="CHEBI:30616"/>
        <dbReference type="ChEBI" id="CHEBI:43474"/>
        <dbReference type="ChEBI" id="CHEBI:456216"/>
    </reaction>
</comment>
<evidence type="ECO:0000256" key="1">
    <source>
        <dbReference type="ARBA" id="ARBA00004123"/>
    </source>
</evidence>
<dbReference type="PANTHER" id="PTHR45685">
    <property type="entry name" value="HELICASE SRCAP-RELATED"/>
    <property type="match status" value="1"/>
</dbReference>
<dbReference type="InterPro" id="IPR027417">
    <property type="entry name" value="P-loop_NTPase"/>
</dbReference>
<feature type="domain" description="DBINO" evidence="19">
    <location>
        <begin position="192"/>
        <end position="317"/>
    </location>
</feature>
<feature type="coiled-coil region" evidence="15">
    <location>
        <begin position="323"/>
        <end position="350"/>
    </location>
</feature>
<evidence type="ECO:0000256" key="15">
    <source>
        <dbReference type="SAM" id="Coils"/>
    </source>
</evidence>
<keyword evidence="5 14" id="KW-0227">DNA damage</keyword>
<dbReference type="GO" id="GO:0016887">
    <property type="term" value="F:ATP hydrolysis activity"/>
    <property type="evidence" value="ECO:0007669"/>
    <property type="project" value="TreeGrafter"/>
</dbReference>
<keyword evidence="6 14" id="KW-0378">Hydrolase</keyword>
<dbReference type="GO" id="GO:0042393">
    <property type="term" value="F:histone binding"/>
    <property type="evidence" value="ECO:0007669"/>
    <property type="project" value="TreeGrafter"/>
</dbReference>
<evidence type="ECO:0000256" key="13">
    <source>
        <dbReference type="ARBA" id="ARBA00023242"/>
    </source>
</evidence>
<comment type="function">
    <text evidence="14">ATPase component of the INO80 complex which remodels chromatin by shifting nucleosomes and is involved in DNA repair.</text>
</comment>
<evidence type="ECO:0000256" key="10">
    <source>
        <dbReference type="ARBA" id="ARBA00023159"/>
    </source>
</evidence>
<dbReference type="GO" id="GO:0005524">
    <property type="term" value="F:ATP binding"/>
    <property type="evidence" value="ECO:0007669"/>
    <property type="project" value="UniProtKB-UniRule"/>
</dbReference>
<keyword evidence="10" id="KW-0010">Activator</keyword>
<dbReference type="InterPro" id="IPR000330">
    <property type="entry name" value="SNF2_N"/>
</dbReference>
<keyword evidence="21" id="KW-1185">Reference proteome</keyword>
<evidence type="ECO:0000256" key="12">
    <source>
        <dbReference type="ARBA" id="ARBA00023204"/>
    </source>
</evidence>
<dbReference type="InterPro" id="IPR001650">
    <property type="entry name" value="Helicase_C-like"/>
</dbReference>
<dbReference type="AlphaFoldDB" id="A0AAX4P0H6"/>
<keyword evidence="8" id="KW-0805">Transcription regulation</keyword>
<evidence type="ECO:0000256" key="6">
    <source>
        <dbReference type="ARBA" id="ARBA00022801"/>
    </source>
</evidence>
<comment type="subunit">
    <text evidence="14">Component of the INO80 chromatin-remodeling complex.</text>
</comment>
<proteinExistence type="inferred from homology"/>
<dbReference type="PROSITE" id="PS51413">
    <property type="entry name" value="DBINO"/>
    <property type="match status" value="1"/>
</dbReference>
<feature type="compositionally biased region" description="Low complexity" evidence="16">
    <location>
        <begin position="43"/>
        <end position="62"/>
    </location>
</feature>
<dbReference type="InterPro" id="IPR014001">
    <property type="entry name" value="Helicase_ATP-bd"/>
</dbReference>
<evidence type="ECO:0000256" key="11">
    <source>
        <dbReference type="ARBA" id="ARBA00023163"/>
    </source>
</evidence>
<dbReference type="CDD" id="cd18793">
    <property type="entry name" value="SF2_C_SNF"/>
    <property type="match status" value="1"/>
</dbReference>
<feature type="compositionally biased region" description="Basic and acidic residues" evidence="16">
    <location>
        <begin position="268"/>
        <end position="293"/>
    </location>
</feature>
<dbReference type="InterPro" id="IPR049730">
    <property type="entry name" value="SNF2/RAD54-like_C"/>
</dbReference>
<keyword evidence="15" id="KW-0175">Coiled coil</keyword>
<feature type="domain" description="Helicase C-terminal" evidence="18">
    <location>
        <begin position="1008"/>
        <end position="1166"/>
    </location>
</feature>
<dbReference type="GO" id="GO:0031011">
    <property type="term" value="C:Ino80 complex"/>
    <property type="evidence" value="ECO:0007669"/>
    <property type="project" value="UniProtKB-UniRule"/>
</dbReference>
<evidence type="ECO:0000256" key="8">
    <source>
        <dbReference type="ARBA" id="ARBA00023015"/>
    </source>
</evidence>
<feature type="region of interest" description="Disordered" evidence="16">
    <location>
        <begin position="268"/>
        <end position="294"/>
    </location>
</feature>
<evidence type="ECO:0000256" key="16">
    <source>
        <dbReference type="SAM" id="MobiDB-lite"/>
    </source>
</evidence>
<keyword evidence="4" id="KW-0547">Nucleotide-binding</keyword>
<comment type="domain">
    <text evidence="14">The DBINO region is involved in binding to DNA.</text>
</comment>
<evidence type="ECO:0000259" key="17">
    <source>
        <dbReference type="PROSITE" id="PS51192"/>
    </source>
</evidence>
<dbReference type="PANTHER" id="PTHR45685:SF2">
    <property type="entry name" value="CHROMATIN-REMODELING ATPASE INO80"/>
    <property type="match status" value="1"/>
</dbReference>
<dbReference type="Pfam" id="PF00176">
    <property type="entry name" value="SNF2-rel_dom"/>
    <property type="match status" value="1"/>
</dbReference>
<dbReference type="InterPro" id="IPR038718">
    <property type="entry name" value="SNF2-like_sf"/>
</dbReference>
<dbReference type="GO" id="GO:0006338">
    <property type="term" value="P:chromatin remodeling"/>
    <property type="evidence" value="ECO:0007669"/>
    <property type="project" value="UniProtKB-UniRule"/>
</dbReference>
<dbReference type="GO" id="GO:0006281">
    <property type="term" value="P:DNA repair"/>
    <property type="evidence" value="ECO:0007669"/>
    <property type="project" value="UniProtKB-UniRule"/>
</dbReference>
<reference evidence="20 21" key="1">
    <citation type="submission" date="2024-03" db="EMBL/GenBank/DDBJ databases">
        <title>Complete genome sequence of the green alga Chloropicon roscoffensis RCC1871.</title>
        <authorList>
            <person name="Lemieux C."/>
            <person name="Pombert J.-F."/>
            <person name="Otis C."/>
            <person name="Turmel M."/>
        </authorList>
    </citation>
    <scope>NUCLEOTIDE SEQUENCE [LARGE SCALE GENOMIC DNA]</scope>
    <source>
        <strain evidence="20 21">RCC1871</strain>
    </source>
</reference>
<keyword evidence="7 14" id="KW-0067">ATP-binding</keyword>
<dbReference type="SMART" id="SM00490">
    <property type="entry name" value="HELICc"/>
    <property type="match status" value="1"/>
</dbReference>
<dbReference type="Pfam" id="PF00271">
    <property type="entry name" value="Helicase_C"/>
    <property type="match status" value="1"/>
</dbReference>
<name>A0AAX4P0H6_9CHLO</name>
<organism evidence="20 21">
    <name type="scientific">Chloropicon roscoffensis</name>
    <dbReference type="NCBI Taxonomy" id="1461544"/>
    <lineage>
        <taxon>Eukaryota</taxon>
        <taxon>Viridiplantae</taxon>
        <taxon>Chlorophyta</taxon>
        <taxon>Chloropicophyceae</taxon>
        <taxon>Chloropicales</taxon>
        <taxon>Chloropicaceae</taxon>
        <taxon>Chloropicon</taxon>
    </lineage>
</organism>
<dbReference type="Pfam" id="PF13892">
    <property type="entry name" value="DBINO"/>
    <property type="match status" value="1"/>
</dbReference>
<sequence>MLAALEPRVMAAEVGQEPTTSGADGGEAERPSAEERADDGPKASTAPQGDAAAQAASQPAAPHSKRRLPSVGNGTITSPAGQVYPIPLFYDDLVNENGGPDLPAYGMLSVDEQLLAKPEELDEEGFEKLRQSLKKKRRRLDKGFAMTGAKVSLAGRLAGSNKGPSADINSPEIQAFIAENMKNAEAEMIRRAYKRLVINNVSKHHRIVNMYFKKQQSVLEKLAENAARETKQRFFKVHRESKRSEQRMRRLVREMMFYWKKQGKGNVRERQRADREAAEARRKEEEAREEKRKQQQLNFLLTQTELYAHFMAKKMGHEQPDPVAEQQQKLVALKDEDKAQEEEMQKKATEIANMYVSQTELATQTFDHESERLRLEANGSMQNPSTMPTLSDVLQPTGFKGQLKGYQLKGLQWLANIYEQGLNGILADEMGLGKTVQAIALLAYLAEEKNIRGPFLVVAPGSTLHNWDREIQAFFPQFKVLPYWGNKVQRKDIRPCIHPKKLYGENAHNVVVTSYDIILKDEAQLRRIKWQFMILDEAQAIKNADSFRWKTLLSFSCRNRLLLTGTPIQNNMAELWALLHFIMPTLFDSHEEFNEWFSKGIEGHAVGTQSLNEHQLRRLHTVLQPFMLRRVKKDVENDMAPKVEVVVPCGLTSRQRELYRRIRNKVSIVDLFEGKQVKKMNEGKVSSLMNIVMQLRKVCNHPELFDQQQEITPYHFAVVNPPLEQAPWGELDWAWCSGRRSPISFALPRLVYDEGMACLPSRFAGHLQTLKFKLLAHALCVFEPSNVHAAVHGEGGAISGLSFLGLLGLAPSDVKFFASADYFQAWYFGRVSGKGLQRLAGYFEANPAAPGSASAATFTRSMLRLSQRLPKCLYTRGALAPALDWSEETLVKKGDGRLLGAARLIRAIGGHIERVRAVPCELVCSSSGFASQQKRLLRADWEHRALFGLKNHQSKFWPEDEPIGRELRSLPRTRPLLSATSKVLGSGGIRVKFYALAKALADGGKLKAFDKLLQDLKQEGHRVLVFCQMTQMMNILEDYMIFRKLRYLRLDGSTKLEDRRDMVDSFQQNDEIFAFLLSTRAGGLGINLTAADTVIFYESDWNPTMDQQAMDRAHRLGQTKKVTVYRLICKDTIEEKILKRALQKEKVSKIVYNNKSSKDEEANDLSKEDVVNLLL</sequence>
<dbReference type="GO" id="GO:0003677">
    <property type="term" value="F:DNA binding"/>
    <property type="evidence" value="ECO:0007669"/>
    <property type="project" value="UniProtKB-UniRule"/>
</dbReference>
<dbReference type="Gene3D" id="3.40.50.300">
    <property type="entry name" value="P-loop containing nucleotide triphosphate hydrolases"/>
    <property type="match status" value="1"/>
</dbReference>
<accession>A0AAX4P0H6</accession>
<dbReference type="Gene3D" id="1.20.120.850">
    <property type="entry name" value="SWI2/SNF2 ATPases, N-terminal domain"/>
    <property type="match status" value="1"/>
</dbReference>
<dbReference type="SMART" id="SM00487">
    <property type="entry name" value="DEXDc"/>
    <property type="match status" value="1"/>
</dbReference>
<dbReference type="Proteomes" id="UP001472866">
    <property type="component" value="Chromosome 02"/>
</dbReference>